<dbReference type="PANTHER" id="PTHR34072">
    <property type="entry name" value="ENZYMATIC POLYPROTEIN-RELATED"/>
    <property type="match status" value="1"/>
</dbReference>
<protein>
    <recommendedName>
        <fullName evidence="1">Reverse transcriptase/retrotransposon-derived protein RNase H-like domain-containing protein</fullName>
    </recommendedName>
</protein>
<accession>A0ABD2ZQS7</accession>
<dbReference type="AlphaFoldDB" id="A0ABD2ZQS7"/>
<evidence type="ECO:0000259" key="1">
    <source>
        <dbReference type="Pfam" id="PF17919"/>
    </source>
</evidence>
<dbReference type="Gene3D" id="3.30.70.270">
    <property type="match status" value="1"/>
</dbReference>
<dbReference type="InterPro" id="IPR041577">
    <property type="entry name" value="RT_RNaseH_2"/>
</dbReference>
<keyword evidence="3" id="KW-1185">Reference proteome</keyword>
<evidence type="ECO:0000313" key="2">
    <source>
        <dbReference type="EMBL" id="KAL3520530.1"/>
    </source>
</evidence>
<dbReference type="PANTHER" id="PTHR34072:SF52">
    <property type="entry name" value="RIBONUCLEASE H"/>
    <property type="match status" value="1"/>
</dbReference>
<reference evidence="2 3" key="1">
    <citation type="submission" date="2024-11" db="EMBL/GenBank/DDBJ databases">
        <title>A near-complete genome assembly of Cinchona calisaya.</title>
        <authorList>
            <person name="Lian D.C."/>
            <person name="Zhao X.W."/>
            <person name="Wei L."/>
        </authorList>
    </citation>
    <scope>NUCLEOTIDE SEQUENCE [LARGE SCALE GENOMIC DNA]</scope>
    <source>
        <tissue evidence="2">Nenye</tissue>
    </source>
</reference>
<organism evidence="2 3">
    <name type="scientific">Cinchona calisaya</name>
    <dbReference type="NCBI Taxonomy" id="153742"/>
    <lineage>
        <taxon>Eukaryota</taxon>
        <taxon>Viridiplantae</taxon>
        <taxon>Streptophyta</taxon>
        <taxon>Embryophyta</taxon>
        <taxon>Tracheophyta</taxon>
        <taxon>Spermatophyta</taxon>
        <taxon>Magnoliopsida</taxon>
        <taxon>eudicotyledons</taxon>
        <taxon>Gunneridae</taxon>
        <taxon>Pentapetalae</taxon>
        <taxon>asterids</taxon>
        <taxon>lamiids</taxon>
        <taxon>Gentianales</taxon>
        <taxon>Rubiaceae</taxon>
        <taxon>Cinchonoideae</taxon>
        <taxon>Cinchoneae</taxon>
        <taxon>Cinchona</taxon>
    </lineage>
</organism>
<dbReference type="Proteomes" id="UP001630127">
    <property type="component" value="Unassembled WGS sequence"/>
</dbReference>
<evidence type="ECO:0000313" key="3">
    <source>
        <dbReference type="Proteomes" id="UP001630127"/>
    </source>
</evidence>
<dbReference type="Pfam" id="PF17919">
    <property type="entry name" value="RT_RNaseH_2"/>
    <property type="match status" value="1"/>
</dbReference>
<comment type="caution">
    <text evidence="2">The sequence shown here is derived from an EMBL/GenBank/DDBJ whole genome shotgun (WGS) entry which is preliminary data.</text>
</comment>
<name>A0ABD2ZQS7_9GENT</name>
<dbReference type="InterPro" id="IPR043502">
    <property type="entry name" value="DNA/RNA_pol_sf"/>
</dbReference>
<gene>
    <name evidence="2" type="ORF">ACH5RR_018679</name>
</gene>
<dbReference type="EMBL" id="JBJUIK010000008">
    <property type="protein sequence ID" value="KAL3520530.1"/>
    <property type="molecule type" value="Genomic_DNA"/>
</dbReference>
<feature type="domain" description="Reverse transcriptase/retrotransposon-derived protein RNase H-like" evidence="1">
    <location>
        <begin position="114"/>
        <end position="187"/>
    </location>
</feature>
<proteinExistence type="predicted"/>
<sequence>MVKIDDLESIVISMVVAVPRSFMLNENQPYREEKPEELNWLEVAEILLTERKEVLSSSVKSKDVIEPQPSKSKKKFQQFLEKVKFLRRFISNLASLMKVFVPLLRLKSTKPFVWEDQHQEAFDVLKAYLVKPPVMILPDWTKPLKLYISTTDDALGCFQAQDYKEAQEKAVYYLSRILSPANSDTSPWKNCA</sequence>
<dbReference type="SUPFAM" id="SSF56672">
    <property type="entry name" value="DNA/RNA polymerases"/>
    <property type="match status" value="1"/>
</dbReference>
<dbReference type="InterPro" id="IPR043128">
    <property type="entry name" value="Rev_trsase/Diguanyl_cyclase"/>
</dbReference>